<accession>A0A423VRM9</accession>
<evidence type="ECO:0000313" key="3">
    <source>
        <dbReference type="EMBL" id="ROV93720.1"/>
    </source>
</evidence>
<feature type="region of interest" description="Disordered" evidence="1">
    <location>
        <begin position="39"/>
        <end position="137"/>
    </location>
</feature>
<sequence length="137" mass="14448">MPESDQSFPGVVIAIITACSFVFFGICLCINCKTSRRAGVPRHAVGRVPPRRPAQARNSRDRRRQQQGQAEPPQQEDIELRDLGHTRAPAPEDTQPLVHAGSAPGQAATPPTAGPSTHAGAAAGAAHPGGEIWLGYT</sequence>
<keyword evidence="2" id="KW-0472">Membrane</keyword>
<gene>
    <name evidence="3" type="ORF">VSDG_06991</name>
</gene>
<evidence type="ECO:0000256" key="1">
    <source>
        <dbReference type="SAM" id="MobiDB-lite"/>
    </source>
</evidence>
<organism evidence="3 4">
    <name type="scientific">Cytospora chrysosperma</name>
    <name type="common">Cytospora canker fungus</name>
    <name type="synonym">Sphaeria chrysosperma</name>
    <dbReference type="NCBI Taxonomy" id="252740"/>
    <lineage>
        <taxon>Eukaryota</taxon>
        <taxon>Fungi</taxon>
        <taxon>Dikarya</taxon>
        <taxon>Ascomycota</taxon>
        <taxon>Pezizomycotina</taxon>
        <taxon>Sordariomycetes</taxon>
        <taxon>Sordariomycetidae</taxon>
        <taxon>Diaporthales</taxon>
        <taxon>Cytosporaceae</taxon>
        <taxon>Cytospora</taxon>
    </lineage>
</organism>
<evidence type="ECO:0000256" key="2">
    <source>
        <dbReference type="SAM" id="Phobius"/>
    </source>
</evidence>
<evidence type="ECO:0000313" key="4">
    <source>
        <dbReference type="Proteomes" id="UP000284375"/>
    </source>
</evidence>
<protein>
    <submittedName>
        <fullName evidence="3">Uncharacterized protein</fullName>
    </submittedName>
</protein>
<reference evidence="3 4" key="1">
    <citation type="submission" date="2015-09" db="EMBL/GenBank/DDBJ databases">
        <title>Host preference determinants of Valsa canker pathogens revealed by comparative genomics.</title>
        <authorList>
            <person name="Yin Z."/>
            <person name="Huang L."/>
        </authorList>
    </citation>
    <scope>NUCLEOTIDE SEQUENCE [LARGE SCALE GENOMIC DNA]</scope>
    <source>
        <strain evidence="3 4">YSFL</strain>
    </source>
</reference>
<dbReference type="Proteomes" id="UP000284375">
    <property type="component" value="Unassembled WGS sequence"/>
</dbReference>
<feature type="compositionally biased region" description="Low complexity" evidence="1">
    <location>
        <begin position="100"/>
        <end position="130"/>
    </location>
</feature>
<dbReference type="AlphaFoldDB" id="A0A423VRM9"/>
<keyword evidence="4" id="KW-1185">Reference proteome</keyword>
<dbReference type="EMBL" id="LJZO01000031">
    <property type="protein sequence ID" value="ROV93720.1"/>
    <property type="molecule type" value="Genomic_DNA"/>
</dbReference>
<keyword evidence="2" id="KW-0812">Transmembrane</keyword>
<feature type="transmembrane region" description="Helical" evidence="2">
    <location>
        <begin position="12"/>
        <end position="32"/>
    </location>
</feature>
<proteinExistence type="predicted"/>
<name>A0A423VRM9_CYTCH</name>
<comment type="caution">
    <text evidence="3">The sequence shown here is derived from an EMBL/GenBank/DDBJ whole genome shotgun (WGS) entry which is preliminary data.</text>
</comment>
<keyword evidence="2" id="KW-1133">Transmembrane helix</keyword>